<comment type="caution">
    <text evidence="3">The sequence shown here is derived from an EMBL/GenBank/DDBJ whole genome shotgun (WGS) entry which is preliminary data.</text>
</comment>
<reference evidence="3 4" key="1">
    <citation type="journal article" date="2019" name="Int. J. Syst. Evol. Microbiol.">
        <title>The Global Catalogue of Microorganisms (GCM) 10K type strain sequencing project: providing services to taxonomists for standard genome sequencing and annotation.</title>
        <authorList>
            <consortium name="The Broad Institute Genomics Platform"/>
            <consortium name="The Broad Institute Genome Sequencing Center for Infectious Disease"/>
            <person name="Wu L."/>
            <person name="Ma J."/>
        </authorList>
    </citation>
    <scope>NUCLEOTIDE SEQUENCE [LARGE SCALE GENOMIC DNA]</scope>
    <source>
        <strain evidence="3 4">JCM 13250</strain>
    </source>
</reference>
<dbReference type="InterPro" id="IPR006016">
    <property type="entry name" value="UspA"/>
</dbReference>
<dbReference type="CDD" id="cd00293">
    <property type="entry name" value="USP-like"/>
    <property type="match status" value="1"/>
</dbReference>
<dbReference type="RefSeq" id="WP_344134639.1">
    <property type="nucleotide sequence ID" value="NZ_BAAALT010000141.1"/>
</dbReference>
<dbReference type="Proteomes" id="UP001500218">
    <property type="component" value="Unassembled WGS sequence"/>
</dbReference>
<organism evidence="3 4">
    <name type="scientific">Luedemannella flava</name>
    <dbReference type="NCBI Taxonomy" id="349316"/>
    <lineage>
        <taxon>Bacteria</taxon>
        <taxon>Bacillati</taxon>
        <taxon>Actinomycetota</taxon>
        <taxon>Actinomycetes</taxon>
        <taxon>Micromonosporales</taxon>
        <taxon>Micromonosporaceae</taxon>
        <taxon>Luedemannella</taxon>
    </lineage>
</organism>
<dbReference type="SUPFAM" id="SSF52402">
    <property type="entry name" value="Adenine nucleotide alpha hydrolases-like"/>
    <property type="match status" value="1"/>
</dbReference>
<evidence type="ECO:0000313" key="3">
    <source>
        <dbReference type="EMBL" id="GAA1816067.1"/>
    </source>
</evidence>
<dbReference type="PANTHER" id="PTHR46553">
    <property type="entry name" value="ADENINE NUCLEOTIDE ALPHA HYDROLASES-LIKE SUPERFAMILY PROTEIN"/>
    <property type="match status" value="1"/>
</dbReference>
<evidence type="ECO:0000259" key="2">
    <source>
        <dbReference type="Pfam" id="PF00582"/>
    </source>
</evidence>
<name>A0ABN2MAN0_9ACTN</name>
<dbReference type="Pfam" id="PF00582">
    <property type="entry name" value="Usp"/>
    <property type="match status" value="1"/>
</dbReference>
<evidence type="ECO:0000313" key="4">
    <source>
        <dbReference type="Proteomes" id="UP001500218"/>
    </source>
</evidence>
<dbReference type="Gene3D" id="3.40.50.620">
    <property type="entry name" value="HUPs"/>
    <property type="match status" value="1"/>
</dbReference>
<accession>A0ABN2MAN0</accession>
<sequence length="157" mass="16436">MSSTYRIVAGVDGSEGGRRALRWAVEQAARLGGTVQAVSAWTWGPTEAALLSGPSRDAMRAEAEAALADAVRALKTHEAVPLALEAVEGRPARVLTKAAADADLLVVGSHGHNRLFRAVLGSVSEECVRAATCPVVVVPIPREEPAHPRELVGTTSR</sequence>
<dbReference type="PANTHER" id="PTHR46553:SF3">
    <property type="entry name" value="ADENINE NUCLEOTIDE ALPHA HYDROLASES-LIKE SUPERFAMILY PROTEIN"/>
    <property type="match status" value="1"/>
</dbReference>
<keyword evidence="4" id="KW-1185">Reference proteome</keyword>
<protein>
    <submittedName>
        <fullName evidence="3">Universal stress protein</fullName>
    </submittedName>
</protein>
<gene>
    <name evidence="3" type="ORF">GCM10009682_41200</name>
</gene>
<dbReference type="PRINTS" id="PR01438">
    <property type="entry name" value="UNVRSLSTRESS"/>
</dbReference>
<evidence type="ECO:0000256" key="1">
    <source>
        <dbReference type="ARBA" id="ARBA00008791"/>
    </source>
</evidence>
<dbReference type="InterPro" id="IPR006015">
    <property type="entry name" value="Universal_stress_UspA"/>
</dbReference>
<proteinExistence type="inferred from homology"/>
<feature type="domain" description="UspA" evidence="2">
    <location>
        <begin position="6"/>
        <end position="139"/>
    </location>
</feature>
<comment type="similarity">
    <text evidence="1">Belongs to the universal stress protein A family.</text>
</comment>
<dbReference type="EMBL" id="BAAALT010000141">
    <property type="protein sequence ID" value="GAA1816067.1"/>
    <property type="molecule type" value="Genomic_DNA"/>
</dbReference>
<dbReference type="InterPro" id="IPR014729">
    <property type="entry name" value="Rossmann-like_a/b/a_fold"/>
</dbReference>